<dbReference type="CDD" id="cd11444">
    <property type="entry name" value="bHLH_AtIBH1_like"/>
    <property type="match status" value="1"/>
</dbReference>
<evidence type="ECO:0008006" key="7">
    <source>
        <dbReference type="Google" id="ProtNLM"/>
    </source>
</evidence>
<dbReference type="AlphaFoldDB" id="A9NTJ2"/>
<dbReference type="EMBL" id="EF084641">
    <property type="protein sequence ID" value="ABK23953.1"/>
    <property type="molecule type" value="mRNA"/>
</dbReference>
<name>A9NTJ2_PICSI</name>
<evidence type="ECO:0000256" key="4">
    <source>
        <dbReference type="ARBA" id="ARBA00023242"/>
    </source>
</evidence>
<organism evidence="6">
    <name type="scientific">Picea sitchensis</name>
    <name type="common">Sitka spruce</name>
    <name type="synonym">Pinus sitchensis</name>
    <dbReference type="NCBI Taxonomy" id="3332"/>
    <lineage>
        <taxon>Eukaryota</taxon>
        <taxon>Viridiplantae</taxon>
        <taxon>Streptophyta</taxon>
        <taxon>Embryophyta</taxon>
        <taxon>Tracheophyta</taxon>
        <taxon>Spermatophyta</taxon>
        <taxon>Pinopsida</taxon>
        <taxon>Pinidae</taxon>
        <taxon>Conifers I</taxon>
        <taxon>Pinales</taxon>
        <taxon>Pinaceae</taxon>
        <taxon>Picea</taxon>
    </lineage>
</organism>
<evidence type="ECO:0000256" key="3">
    <source>
        <dbReference type="ARBA" id="ARBA00023163"/>
    </source>
</evidence>
<dbReference type="GO" id="GO:0006355">
    <property type="term" value="P:regulation of DNA-templated transcription"/>
    <property type="evidence" value="ECO:0007669"/>
    <property type="project" value="InterPro"/>
</dbReference>
<dbReference type="PANTHER" id="PTHR33124:SF9">
    <property type="entry name" value="TRANSCRIPTION FACTOR"/>
    <property type="match status" value="1"/>
</dbReference>
<dbReference type="GO" id="GO:0005634">
    <property type="term" value="C:nucleus"/>
    <property type="evidence" value="ECO:0007669"/>
    <property type="project" value="UniProtKB-SubCell"/>
</dbReference>
<comment type="subcellular location">
    <subcellularLocation>
        <location evidence="1">Nucleus</location>
    </subcellularLocation>
</comment>
<dbReference type="PANTHER" id="PTHR33124">
    <property type="entry name" value="TRANSCRIPTION FACTOR IBH1-LIKE 1"/>
    <property type="match status" value="1"/>
</dbReference>
<evidence type="ECO:0000256" key="1">
    <source>
        <dbReference type="ARBA" id="ARBA00004123"/>
    </source>
</evidence>
<protein>
    <recommendedName>
        <fullName evidence="7">BHLH domain-containing protein</fullName>
    </recommendedName>
</protein>
<evidence type="ECO:0000256" key="2">
    <source>
        <dbReference type="ARBA" id="ARBA00023015"/>
    </source>
</evidence>
<dbReference type="GO" id="GO:0000976">
    <property type="term" value="F:transcription cis-regulatory region binding"/>
    <property type="evidence" value="ECO:0007669"/>
    <property type="project" value="UniProtKB-ARBA"/>
</dbReference>
<reference evidence="6" key="1">
    <citation type="journal article" date="2008" name="BMC Genomics">
        <title>A conifer genomics resource of 200,000 spruce (Picea spp.) ESTs and 6,464 high-quality, sequence-finished full-length cDNAs for Sitka spruce (Picea sitchensis).</title>
        <authorList>
            <person name="Ralph S.G."/>
            <person name="Chun H.J."/>
            <person name="Kolosova N."/>
            <person name="Cooper D."/>
            <person name="Oddy C."/>
            <person name="Ritland C.E."/>
            <person name="Kirkpatrick R."/>
            <person name="Moore R."/>
            <person name="Barber S."/>
            <person name="Holt R.A."/>
            <person name="Jones S.J."/>
            <person name="Marra M.A."/>
            <person name="Douglas C.J."/>
            <person name="Ritland K."/>
            <person name="Bohlmann J."/>
        </authorList>
    </citation>
    <scope>NUCLEOTIDE SEQUENCE</scope>
    <source>
        <tissue evidence="6">Green portion of the leader tissue</tissue>
    </source>
</reference>
<accession>A9NTJ2</accession>
<sequence length="113" mass="12917">MGSKKKKTSKRTRVHANKKNVRRGIGLRRGRSAALRRTGYIQSKPGVLMGVYSMNIQRRLKKLQTLIPGGRSMLEVDVLLKKTADYIAYLKMQLLLLHEIEEVATEMDILHKS</sequence>
<dbReference type="InterPro" id="IPR044549">
    <property type="entry name" value="bHLH_AtIBH1-like"/>
</dbReference>
<keyword evidence="2" id="KW-0805">Transcription regulation</keyword>
<keyword evidence="3" id="KW-0804">Transcription</keyword>
<proteinExistence type="evidence at transcript level"/>
<keyword evidence="4" id="KW-0539">Nucleus</keyword>
<feature type="region of interest" description="Disordered" evidence="5">
    <location>
        <begin position="1"/>
        <end position="25"/>
    </location>
</feature>
<evidence type="ECO:0000313" key="6">
    <source>
        <dbReference type="EMBL" id="ABK23953.1"/>
    </source>
</evidence>
<dbReference type="InterPro" id="IPR036638">
    <property type="entry name" value="HLH_DNA-bd_sf"/>
</dbReference>
<dbReference type="Gene3D" id="4.10.280.10">
    <property type="entry name" value="Helix-loop-helix DNA-binding domain"/>
    <property type="match status" value="1"/>
</dbReference>
<evidence type="ECO:0000256" key="5">
    <source>
        <dbReference type="SAM" id="MobiDB-lite"/>
    </source>
</evidence>
<dbReference type="InterPro" id="IPR044660">
    <property type="entry name" value="IBH1-like"/>
</dbReference>
<dbReference type="GO" id="GO:0046983">
    <property type="term" value="F:protein dimerization activity"/>
    <property type="evidence" value="ECO:0007669"/>
    <property type="project" value="InterPro"/>
</dbReference>